<feature type="region of interest" description="Disordered" evidence="1">
    <location>
        <begin position="552"/>
        <end position="579"/>
    </location>
</feature>
<feature type="region of interest" description="Disordered" evidence="1">
    <location>
        <begin position="259"/>
        <end position="280"/>
    </location>
</feature>
<sequence precursor="true">MNTSLMLSSGLGRFAALLILMTTGEALSAVASDEAGVRHHALLIGVAAYDSEAMAPLPYAAVDAERLRSVLTERGDFQDALVTTLTTVEGSGTSREQITAAIEESLAAVGPEDAVLIYFSGHGDLASDGTLYLAPSDFQPTEVKSTGVSAAWLRGKLAGCKARAKLLVLDACHAGASDRGVTGENVLSSFDEAEGVVTLASSSAAQSSVMDSALEGSLFSFWLSKALSGHADRNVDGSVTVNEAFAYVDQHVTAEAQRRYGEDQSPRMSRNMAVTGDPTITTLRPQPLDVVLEDMASQIAWHAAQERFGVVGCLPEFTTLSWDEGRLASVLSVESGLAGKSLAERFQGKVKARLSERPNTMQLLTASEASNAVKNGLNDFVALTGEVRMQSGDALLLQASIVENGVTTHSVAGRAMVDDVDLWAEFGHSAVVQTADFQSRRDPLTGITKSAEAVAVATLDQRVSAADYQHPMADPAFGCQVSVRVPSGSNSYFVRNPVYREGRAYVALNKGETYEIHVDYDLQKLNEGRPVYAKILVDGVSIRNPAIDQTAANNAAQEENGSQAGGPRFDRGTQTPTNQGGPVFYKGVDLVRVAQHSPLSSLDLNQMWLFDGSVRPLRYQGFYYGPNQDALRFQVVDSTDSIGARRDYGQAVGMITVVLYDILGAGRGSDVGTTAGAPIAGARLRPVQAPGGVGRQLAVLHVHYCSASALSQLEQR</sequence>
<keyword evidence="2" id="KW-0732">Signal</keyword>
<evidence type="ECO:0000313" key="4">
    <source>
        <dbReference type="EMBL" id="TWT47853.1"/>
    </source>
</evidence>
<comment type="caution">
    <text evidence="4">The sequence shown here is derived from an EMBL/GenBank/DDBJ whole genome shotgun (WGS) entry which is preliminary data.</text>
</comment>
<protein>
    <submittedName>
        <fullName evidence="4">Caspase domain protein</fullName>
    </submittedName>
</protein>
<dbReference type="Proteomes" id="UP000318995">
    <property type="component" value="Unassembled WGS sequence"/>
</dbReference>
<dbReference type="GO" id="GO:0004197">
    <property type="term" value="F:cysteine-type endopeptidase activity"/>
    <property type="evidence" value="ECO:0007669"/>
    <property type="project" value="InterPro"/>
</dbReference>
<proteinExistence type="predicted"/>
<dbReference type="InterPro" id="IPR029030">
    <property type="entry name" value="Caspase-like_dom_sf"/>
</dbReference>
<organism evidence="4 5">
    <name type="scientific">Botrimarina hoheduenensis</name>
    <dbReference type="NCBI Taxonomy" id="2528000"/>
    <lineage>
        <taxon>Bacteria</taxon>
        <taxon>Pseudomonadati</taxon>
        <taxon>Planctomycetota</taxon>
        <taxon>Planctomycetia</taxon>
        <taxon>Pirellulales</taxon>
        <taxon>Lacipirellulaceae</taxon>
        <taxon>Botrimarina</taxon>
    </lineage>
</organism>
<feature type="domain" description="Peptidase C14 caspase" evidence="3">
    <location>
        <begin position="38"/>
        <end position="272"/>
    </location>
</feature>
<feature type="chain" id="PRO_5022942999" evidence="2">
    <location>
        <begin position="29"/>
        <end position="716"/>
    </location>
</feature>
<dbReference type="GO" id="GO:0006508">
    <property type="term" value="P:proteolysis"/>
    <property type="evidence" value="ECO:0007669"/>
    <property type="project" value="InterPro"/>
</dbReference>
<evidence type="ECO:0000256" key="1">
    <source>
        <dbReference type="SAM" id="MobiDB-lite"/>
    </source>
</evidence>
<accession>A0A5C5WCL0</accession>
<dbReference type="InterPro" id="IPR011600">
    <property type="entry name" value="Pept_C14_caspase"/>
</dbReference>
<reference evidence="4 5" key="1">
    <citation type="submission" date="2019-02" db="EMBL/GenBank/DDBJ databases">
        <title>Deep-cultivation of Planctomycetes and their phenomic and genomic characterization uncovers novel biology.</title>
        <authorList>
            <person name="Wiegand S."/>
            <person name="Jogler M."/>
            <person name="Boedeker C."/>
            <person name="Pinto D."/>
            <person name="Vollmers J."/>
            <person name="Rivas-Marin E."/>
            <person name="Kohn T."/>
            <person name="Peeters S.H."/>
            <person name="Heuer A."/>
            <person name="Rast P."/>
            <person name="Oberbeckmann S."/>
            <person name="Bunk B."/>
            <person name="Jeske O."/>
            <person name="Meyerdierks A."/>
            <person name="Storesund J.E."/>
            <person name="Kallscheuer N."/>
            <person name="Luecker S."/>
            <person name="Lage O.M."/>
            <person name="Pohl T."/>
            <person name="Merkel B.J."/>
            <person name="Hornburger P."/>
            <person name="Mueller R.-W."/>
            <person name="Bruemmer F."/>
            <person name="Labrenz M."/>
            <person name="Spormann A.M."/>
            <person name="Op Den Camp H."/>
            <person name="Overmann J."/>
            <person name="Amann R."/>
            <person name="Jetten M.S.M."/>
            <person name="Mascher T."/>
            <person name="Medema M.H."/>
            <person name="Devos D.P."/>
            <person name="Kaster A.-K."/>
            <person name="Ovreas L."/>
            <person name="Rohde M."/>
            <person name="Galperin M.Y."/>
            <person name="Jogler C."/>
        </authorList>
    </citation>
    <scope>NUCLEOTIDE SEQUENCE [LARGE SCALE GENOMIC DNA]</scope>
    <source>
        <strain evidence="4 5">Pla111</strain>
    </source>
</reference>
<evidence type="ECO:0000256" key="2">
    <source>
        <dbReference type="SAM" id="SignalP"/>
    </source>
</evidence>
<dbReference type="AlphaFoldDB" id="A0A5C5WCL0"/>
<name>A0A5C5WCL0_9BACT</name>
<keyword evidence="5" id="KW-1185">Reference proteome</keyword>
<feature type="signal peptide" evidence="2">
    <location>
        <begin position="1"/>
        <end position="28"/>
    </location>
</feature>
<dbReference type="Gene3D" id="3.40.50.1460">
    <property type="match status" value="1"/>
</dbReference>
<dbReference type="RefSeq" id="WP_197524835.1">
    <property type="nucleotide sequence ID" value="NZ_SJPH01000002.1"/>
</dbReference>
<evidence type="ECO:0000313" key="5">
    <source>
        <dbReference type="Proteomes" id="UP000318995"/>
    </source>
</evidence>
<gene>
    <name evidence="4" type="ORF">Pla111_14790</name>
</gene>
<evidence type="ECO:0000259" key="3">
    <source>
        <dbReference type="Pfam" id="PF00656"/>
    </source>
</evidence>
<dbReference type="SUPFAM" id="SSF52129">
    <property type="entry name" value="Caspase-like"/>
    <property type="match status" value="1"/>
</dbReference>
<dbReference type="Pfam" id="PF00656">
    <property type="entry name" value="Peptidase_C14"/>
    <property type="match status" value="1"/>
</dbReference>
<dbReference type="EMBL" id="SJPH01000002">
    <property type="protein sequence ID" value="TWT47853.1"/>
    <property type="molecule type" value="Genomic_DNA"/>
</dbReference>